<evidence type="ECO:0000313" key="5">
    <source>
        <dbReference type="EMBL" id="PCE43655.1"/>
    </source>
</evidence>
<dbReference type="InterPro" id="IPR039558">
    <property type="entry name" value="TPA1/OFD1_N"/>
</dbReference>
<dbReference type="GO" id="GO:0005737">
    <property type="term" value="C:cytoplasm"/>
    <property type="evidence" value="ECO:0007669"/>
    <property type="project" value="TreeGrafter"/>
</dbReference>
<evidence type="ECO:0000313" key="6">
    <source>
        <dbReference type="Proteomes" id="UP000218934"/>
    </source>
</evidence>
<keyword evidence="6" id="KW-1185">Reference proteome</keyword>
<accession>A0A2A4G0Y8</accession>
<evidence type="ECO:0000256" key="1">
    <source>
        <dbReference type="ARBA" id="ARBA00001961"/>
    </source>
</evidence>
<evidence type="ECO:0000259" key="4">
    <source>
        <dbReference type="SMART" id="SM00702"/>
    </source>
</evidence>
<feature type="domain" description="Prolyl 4-hydroxylase alpha subunit" evidence="4">
    <location>
        <begin position="23"/>
        <end position="235"/>
    </location>
</feature>
<reference evidence="5 6" key="1">
    <citation type="submission" date="2017-09" db="EMBL/GenBank/DDBJ databases">
        <title>The Catabolism of 3,6-Dichlorosalicylic acid is Initiated by the Cytochrome P450 Monooxygenase DsmABC in Rhizorhabdus dicambivorans Ndbn-20.</title>
        <authorList>
            <person name="Na L."/>
        </authorList>
    </citation>
    <scope>NUCLEOTIDE SEQUENCE [LARGE SCALE GENOMIC DNA]</scope>
    <source>
        <strain evidence="5 6">Ndbn-20m</strain>
    </source>
</reference>
<protein>
    <submittedName>
        <fullName evidence="5">Proline hydroxylase</fullName>
    </submittedName>
</protein>
<keyword evidence="2" id="KW-0223">Dioxygenase</keyword>
<comment type="cofactor">
    <cofactor evidence="1">
        <name>L-ascorbate</name>
        <dbReference type="ChEBI" id="CHEBI:38290"/>
    </cofactor>
</comment>
<evidence type="ECO:0000256" key="2">
    <source>
        <dbReference type="ARBA" id="ARBA00022964"/>
    </source>
</evidence>
<dbReference type="KEGG" id="rdi:CMV14_02660"/>
<proteinExistence type="predicted"/>
<dbReference type="Pfam" id="PF13661">
    <property type="entry name" value="2OG-FeII_Oxy_4"/>
    <property type="match status" value="1"/>
</dbReference>
<dbReference type="GO" id="GO:0006449">
    <property type="term" value="P:regulation of translational termination"/>
    <property type="evidence" value="ECO:0007669"/>
    <property type="project" value="TreeGrafter"/>
</dbReference>
<dbReference type="GO" id="GO:0031543">
    <property type="term" value="F:peptidyl-proline dioxygenase activity"/>
    <property type="evidence" value="ECO:0007669"/>
    <property type="project" value="TreeGrafter"/>
</dbReference>
<name>A0A2A4G0Y8_9SPHN</name>
<dbReference type="InterPro" id="IPR006620">
    <property type="entry name" value="Pro_4_hyd_alph"/>
</dbReference>
<keyword evidence="3" id="KW-0560">Oxidoreductase</keyword>
<dbReference type="AlphaFoldDB" id="A0A2A4G0Y8"/>
<dbReference type="EMBL" id="NWUF01000003">
    <property type="protein sequence ID" value="PCE43655.1"/>
    <property type="molecule type" value="Genomic_DNA"/>
</dbReference>
<dbReference type="GO" id="GO:0005506">
    <property type="term" value="F:iron ion binding"/>
    <property type="evidence" value="ECO:0007669"/>
    <property type="project" value="InterPro"/>
</dbReference>
<gene>
    <name evidence="5" type="ORF">COO09_04980</name>
</gene>
<dbReference type="InterPro" id="IPR051842">
    <property type="entry name" value="uS12_prolyl_hydroxylase"/>
</dbReference>
<evidence type="ECO:0000256" key="3">
    <source>
        <dbReference type="ARBA" id="ARBA00023002"/>
    </source>
</evidence>
<organism evidence="5 6">
    <name type="scientific">Rhizorhabdus dicambivorans</name>
    <dbReference type="NCBI Taxonomy" id="1850238"/>
    <lineage>
        <taxon>Bacteria</taxon>
        <taxon>Pseudomonadati</taxon>
        <taxon>Pseudomonadota</taxon>
        <taxon>Alphaproteobacteria</taxon>
        <taxon>Sphingomonadales</taxon>
        <taxon>Sphingomonadaceae</taxon>
        <taxon>Rhizorhabdus</taxon>
    </lineage>
</organism>
<dbReference type="Gene3D" id="2.60.120.620">
    <property type="entry name" value="q2cbj1_9rhob like domain"/>
    <property type="match status" value="1"/>
</dbReference>
<dbReference type="Proteomes" id="UP000218934">
    <property type="component" value="Unassembled WGS sequence"/>
</dbReference>
<dbReference type="PANTHER" id="PTHR12117">
    <property type="entry name" value="HISTONE ACETYLTRANSFERASE COMPLEX"/>
    <property type="match status" value="1"/>
</dbReference>
<comment type="caution">
    <text evidence="5">The sequence shown here is derived from an EMBL/GenBank/DDBJ whole genome shotgun (WGS) entry which is preliminary data.</text>
</comment>
<dbReference type="PANTHER" id="PTHR12117:SF0">
    <property type="entry name" value="PROLYL 3-HYDROXYLASE OGFOD1"/>
    <property type="match status" value="1"/>
</dbReference>
<dbReference type="RefSeq" id="WP_066970080.1">
    <property type="nucleotide sequence ID" value="NZ_CP023449.1"/>
</dbReference>
<dbReference type="OrthoDB" id="9783171at2"/>
<sequence length="237" mass="25766">MGSDFSIARGLDVEALKAAFDRDGRVEVRGFLVPADAARLRAHLAARDDWTLVLNAGKAVYEIPRQGYAQLSAAQLADLDRHVVEAARTGFHYRYETIRVADDPAMRGRTPLDAFVGFMSSPEVLALVAAITGADDIAFADGQATAYSAGHFLTRHDDDVAGKNRRAAYVLGLSDGWQPEWGGLLMFHGADGLVEQGYVPMFGALRLFAVPAMHSVSYVTPLAPEPRLSVTGWLRHR</sequence>
<dbReference type="SMART" id="SM00702">
    <property type="entry name" value="P4Hc"/>
    <property type="match status" value="1"/>
</dbReference>
<dbReference type="GO" id="GO:0031418">
    <property type="term" value="F:L-ascorbic acid binding"/>
    <property type="evidence" value="ECO:0007669"/>
    <property type="project" value="InterPro"/>
</dbReference>